<keyword evidence="2" id="KW-1185">Reference proteome</keyword>
<name>A0A9P0M4L4_ACAOB</name>
<evidence type="ECO:0000313" key="2">
    <source>
        <dbReference type="Proteomes" id="UP001152888"/>
    </source>
</evidence>
<dbReference type="AlphaFoldDB" id="A0A9P0M4L4"/>
<accession>A0A9P0M4L4</accession>
<protein>
    <submittedName>
        <fullName evidence="1">Uncharacterized protein</fullName>
    </submittedName>
</protein>
<reference evidence="1" key="1">
    <citation type="submission" date="2022-03" db="EMBL/GenBank/DDBJ databases">
        <authorList>
            <person name="Sayadi A."/>
        </authorList>
    </citation>
    <scope>NUCLEOTIDE SEQUENCE</scope>
</reference>
<proteinExistence type="predicted"/>
<organism evidence="1 2">
    <name type="scientific">Acanthoscelides obtectus</name>
    <name type="common">Bean weevil</name>
    <name type="synonym">Bruchus obtectus</name>
    <dbReference type="NCBI Taxonomy" id="200917"/>
    <lineage>
        <taxon>Eukaryota</taxon>
        <taxon>Metazoa</taxon>
        <taxon>Ecdysozoa</taxon>
        <taxon>Arthropoda</taxon>
        <taxon>Hexapoda</taxon>
        <taxon>Insecta</taxon>
        <taxon>Pterygota</taxon>
        <taxon>Neoptera</taxon>
        <taxon>Endopterygota</taxon>
        <taxon>Coleoptera</taxon>
        <taxon>Polyphaga</taxon>
        <taxon>Cucujiformia</taxon>
        <taxon>Chrysomeloidea</taxon>
        <taxon>Chrysomelidae</taxon>
        <taxon>Bruchinae</taxon>
        <taxon>Bruchini</taxon>
        <taxon>Acanthoscelides</taxon>
    </lineage>
</organism>
<dbReference type="EMBL" id="CAKOFQ010008104">
    <property type="protein sequence ID" value="CAH2011680.1"/>
    <property type="molecule type" value="Genomic_DNA"/>
</dbReference>
<gene>
    <name evidence="1" type="ORF">ACAOBT_LOCUS32340</name>
</gene>
<comment type="caution">
    <text evidence="1">The sequence shown here is derived from an EMBL/GenBank/DDBJ whole genome shotgun (WGS) entry which is preliminary data.</text>
</comment>
<dbReference type="Proteomes" id="UP001152888">
    <property type="component" value="Unassembled WGS sequence"/>
</dbReference>
<evidence type="ECO:0000313" key="1">
    <source>
        <dbReference type="EMBL" id="CAH2011680.1"/>
    </source>
</evidence>
<sequence length="56" mass="6365">MSTSFSSSHSTSWCSKFLTNAHHFISPTSSDSYRSNFPVSVRRTKINVGHLQEIFE</sequence>